<comment type="catalytic activity">
    <reaction evidence="4">
        <text>N-terminal L-arginyl-[protein] + L-leucyl-tRNA(Leu) = N-terminal L-leucyl-L-arginyl-[protein] + tRNA(Leu) + H(+)</text>
        <dbReference type="Rhea" id="RHEA:50416"/>
        <dbReference type="Rhea" id="RHEA-COMP:9613"/>
        <dbReference type="Rhea" id="RHEA-COMP:9622"/>
        <dbReference type="Rhea" id="RHEA-COMP:12672"/>
        <dbReference type="Rhea" id="RHEA-COMP:12673"/>
        <dbReference type="ChEBI" id="CHEBI:15378"/>
        <dbReference type="ChEBI" id="CHEBI:64719"/>
        <dbReference type="ChEBI" id="CHEBI:78442"/>
        <dbReference type="ChEBI" id="CHEBI:78494"/>
        <dbReference type="ChEBI" id="CHEBI:133044"/>
        <dbReference type="EC" id="2.3.2.6"/>
    </reaction>
</comment>
<dbReference type="InterPro" id="IPR016181">
    <property type="entry name" value="Acyl_CoA_acyltransferase"/>
</dbReference>
<sequence>MSRVRDQFEITVDILLRAYSIGLFPMAESAEDANLFWVDPEVRGIFPLDGIIVSRSLAKTVRSDVFEVRVDHDFDAVIDGCAASYPDRDKTWINHRIRRLYRQLFDTGRVHTVETWQEGVLVGGLYGVHLGGAFFGESMFHRKTDASKVALVHLAARLRKGGFSLLDAQFVTPHLASLGAIEVPKEIYRRRLADAMAHPADFWAWPKGRRVFGAEALEVLLKKGASGAAPVKTPRDQANS</sequence>
<keyword evidence="2 4" id="KW-0808">Transferase</keyword>
<dbReference type="AlphaFoldDB" id="A0A8B6M7T6"/>
<dbReference type="Pfam" id="PF03588">
    <property type="entry name" value="Leu_Phe_trans"/>
    <property type="match status" value="1"/>
</dbReference>
<organism evidence="5 6">
    <name type="scientific">Methylocella tundrae</name>
    <dbReference type="NCBI Taxonomy" id="227605"/>
    <lineage>
        <taxon>Bacteria</taxon>
        <taxon>Pseudomonadati</taxon>
        <taxon>Pseudomonadota</taxon>
        <taxon>Alphaproteobacteria</taxon>
        <taxon>Hyphomicrobiales</taxon>
        <taxon>Beijerinckiaceae</taxon>
        <taxon>Methylocella</taxon>
    </lineage>
</organism>
<accession>A0A8B6M7T6</accession>
<evidence type="ECO:0000256" key="2">
    <source>
        <dbReference type="ARBA" id="ARBA00022679"/>
    </source>
</evidence>
<dbReference type="PANTHER" id="PTHR30098">
    <property type="entry name" value="LEUCYL/PHENYLALANYL-TRNA--PROTEIN TRANSFERASE"/>
    <property type="match status" value="1"/>
</dbReference>
<evidence type="ECO:0000313" key="5">
    <source>
        <dbReference type="EMBL" id="VTZ50818.1"/>
    </source>
</evidence>
<comment type="catalytic activity">
    <reaction evidence="4">
        <text>L-phenylalanyl-tRNA(Phe) + an N-terminal L-alpha-aminoacyl-[protein] = an N-terminal L-phenylalanyl-L-alpha-aminoacyl-[protein] + tRNA(Phe)</text>
        <dbReference type="Rhea" id="RHEA:43632"/>
        <dbReference type="Rhea" id="RHEA-COMP:9668"/>
        <dbReference type="Rhea" id="RHEA-COMP:9699"/>
        <dbReference type="Rhea" id="RHEA-COMP:10636"/>
        <dbReference type="Rhea" id="RHEA-COMP:10637"/>
        <dbReference type="ChEBI" id="CHEBI:78442"/>
        <dbReference type="ChEBI" id="CHEBI:78531"/>
        <dbReference type="ChEBI" id="CHEBI:78597"/>
        <dbReference type="ChEBI" id="CHEBI:83561"/>
        <dbReference type="EC" id="2.3.2.6"/>
    </reaction>
</comment>
<dbReference type="EMBL" id="CABFMQ020000087">
    <property type="protein sequence ID" value="VTZ50818.1"/>
    <property type="molecule type" value="Genomic_DNA"/>
</dbReference>
<keyword evidence="6" id="KW-1185">Reference proteome</keyword>
<dbReference type="Proteomes" id="UP000485880">
    <property type="component" value="Unassembled WGS sequence"/>
</dbReference>
<dbReference type="InterPro" id="IPR042203">
    <property type="entry name" value="Leu/Phe-tRNA_Trfase_C"/>
</dbReference>
<evidence type="ECO:0000256" key="3">
    <source>
        <dbReference type="ARBA" id="ARBA00023315"/>
    </source>
</evidence>
<keyword evidence="1 4" id="KW-0963">Cytoplasm</keyword>
<keyword evidence="3 4" id="KW-0012">Acyltransferase</keyword>
<evidence type="ECO:0000256" key="1">
    <source>
        <dbReference type="ARBA" id="ARBA00022490"/>
    </source>
</evidence>
<dbReference type="NCBIfam" id="TIGR00667">
    <property type="entry name" value="aat"/>
    <property type="match status" value="1"/>
</dbReference>
<comment type="function">
    <text evidence="4">Functions in the N-end rule pathway of protein degradation where it conjugates Leu, Phe and, less efficiently, Met from aminoacyl-tRNAs to the N-termini of proteins containing an N-terminal arginine or lysine.</text>
</comment>
<gene>
    <name evidence="4 5" type="primary">aat</name>
    <name evidence="5" type="ORF">MPC4_30002</name>
</gene>
<comment type="catalytic activity">
    <reaction evidence="4">
        <text>N-terminal L-lysyl-[protein] + L-leucyl-tRNA(Leu) = N-terminal L-leucyl-L-lysyl-[protein] + tRNA(Leu) + H(+)</text>
        <dbReference type="Rhea" id="RHEA:12340"/>
        <dbReference type="Rhea" id="RHEA-COMP:9613"/>
        <dbReference type="Rhea" id="RHEA-COMP:9622"/>
        <dbReference type="Rhea" id="RHEA-COMP:12670"/>
        <dbReference type="Rhea" id="RHEA-COMP:12671"/>
        <dbReference type="ChEBI" id="CHEBI:15378"/>
        <dbReference type="ChEBI" id="CHEBI:65249"/>
        <dbReference type="ChEBI" id="CHEBI:78442"/>
        <dbReference type="ChEBI" id="CHEBI:78494"/>
        <dbReference type="ChEBI" id="CHEBI:133043"/>
        <dbReference type="EC" id="2.3.2.6"/>
    </reaction>
</comment>
<dbReference type="HAMAP" id="MF_00688">
    <property type="entry name" value="Leu_Phe_trans"/>
    <property type="match status" value="1"/>
</dbReference>
<reference evidence="5 6" key="1">
    <citation type="submission" date="2019-05" db="EMBL/GenBank/DDBJ databases">
        <authorList>
            <person name="Farhan Ul Haque M."/>
        </authorList>
    </citation>
    <scope>NUCLEOTIDE SEQUENCE [LARGE SCALE GENOMIC DNA]</scope>
    <source>
        <strain evidence="5">2</strain>
    </source>
</reference>
<dbReference type="InterPro" id="IPR004616">
    <property type="entry name" value="Leu/Phe-tRNA_Trfase"/>
</dbReference>
<evidence type="ECO:0000256" key="4">
    <source>
        <dbReference type="HAMAP-Rule" id="MF_00688"/>
    </source>
</evidence>
<name>A0A8B6M7T6_METTU</name>
<comment type="caution">
    <text evidence="5">The sequence shown here is derived from an EMBL/GenBank/DDBJ whole genome shotgun (WGS) entry which is preliminary data.</text>
</comment>
<dbReference type="RefSeq" id="WP_174512787.1">
    <property type="nucleotide sequence ID" value="NZ_CABFMQ020000087.1"/>
</dbReference>
<evidence type="ECO:0000313" key="6">
    <source>
        <dbReference type="Proteomes" id="UP000485880"/>
    </source>
</evidence>
<comment type="subcellular location">
    <subcellularLocation>
        <location evidence="4">Cytoplasm</location>
    </subcellularLocation>
</comment>
<comment type="similarity">
    <text evidence="4">Belongs to the L/F-transferase family.</text>
</comment>
<dbReference type="PANTHER" id="PTHR30098:SF2">
    <property type="entry name" value="LEUCYL_PHENYLALANYL-TRNA--PROTEIN TRANSFERASE"/>
    <property type="match status" value="1"/>
</dbReference>
<protein>
    <recommendedName>
        <fullName evidence="4">Leucyl/phenylalanyl-tRNA--protein transferase</fullName>
        <ecNumber evidence="4">2.3.2.6</ecNumber>
    </recommendedName>
    <alternativeName>
        <fullName evidence="4">L/F-transferase</fullName>
    </alternativeName>
    <alternativeName>
        <fullName evidence="4">Leucyltransferase</fullName>
    </alternativeName>
    <alternativeName>
        <fullName evidence="4">Phenyalanyltransferase</fullName>
    </alternativeName>
</protein>
<dbReference type="SUPFAM" id="SSF55729">
    <property type="entry name" value="Acyl-CoA N-acyltransferases (Nat)"/>
    <property type="match status" value="1"/>
</dbReference>
<dbReference type="GO" id="GO:0030163">
    <property type="term" value="P:protein catabolic process"/>
    <property type="evidence" value="ECO:0007669"/>
    <property type="project" value="UniProtKB-UniRule"/>
</dbReference>
<dbReference type="GO" id="GO:0005737">
    <property type="term" value="C:cytoplasm"/>
    <property type="evidence" value="ECO:0007669"/>
    <property type="project" value="UniProtKB-SubCell"/>
</dbReference>
<dbReference type="EC" id="2.3.2.6" evidence="4"/>
<dbReference type="GO" id="GO:0008914">
    <property type="term" value="F:leucyl-tRNA--protein transferase activity"/>
    <property type="evidence" value="ECO:0007669"/>
    <property type="project" value="UniProtKB-UniRule"/>
</dbReference>
<proteinExistence type="inferred from homology"/>
<dbReference type="Gene3D" id="3.40.630.70">
    <property type="entry name" value="Leucyl/phenylalanyl-tRNA-protein transferase, C-terminal domain"/>
    <property type="match status" value="1"/>
</dbReference>